<keyword evidence="4" id="KW-0964">Secreted</keyword>
<dbReference type="InterPro" id="IPR020440">
    <property type="entry name" value="IL-17_chr"/>
</dbReference>
<accession>A0A2G9NBX9</accession>
<dbReference type="InterPro" id="IPR010345">
    <property type="entry name" value="IL-17_fam"/>
</dbReference>
<comment type="subcellular location">
    <subcellularLocation>
        <location evidence="1">Secreted</location>
    </subcellularLocation>
</comment>
<evidence type="ECO:0000256" key="2">
    <source>
        <dbReference type="ARBA" id="ARBA00007236"/>
    </source>
</evidence>
<evidence type="ECO:0000256" key="1">
    <source>
        <dbReference type="ARBA" id="ARBA00004613"/>
    </source>
</evidence>
<proteinExistence type="inferred from homology"/>
<dbReference type="SUPFAM" id="SSF57501">
    <property type="entry name" value="Cystine-knot cytokines"/>
    <property type="match status" value="1"/>
</dbReference>
<organism evidence="7">
    <name type="scientific">Aquarana catesbeiana</name>
    <name type="common">American bullfrog</name>
    <name type="synonym">Rana catesbeiana</name>
    <dbReference type="NCBI Taxonomy" id="8400"/>
    <lineage>
        <taxon>Eukaryota</taxon>
        <taxon>Metazoa</taxon>
        <taxon>Chordata</taxon>
        <taxon>Craniata</taxon>
        <taxon>Vertebrata</taxon>
        <taxon>Euteleostomi</taxon>
        <taxon>Amphibia</taxon>
        <taxon>Batrachia</taxon>
        <taxon>Anura</taxon>
        <taxon>Neobatrachia</taxon>
        <taxon>Ranoidea</taxon>
        <taxon>Ranidae</taxon>
        <taxon>Aquarana</taxon>
    </lineage>
</organism>
<dbReference type="GO" id="GO:0006954">
    <property type="term" value="P:inflammatory response"/>
    <property type="evidence" value="ECO:0007669"/>
    <property type="project" value="InterPro"/>
</dbReference>
<sequence>MQPENKVCLMRLPLVLVFGLLIVSTDGSKPIKRAQPKPKGCAERQEEVLEQMYGHLAAGMLSAYHHTLQLQPLEKENITCPAGIHGRAQAEGKQQLPVNINSISPWAYRITYSPTRYPKYIPEAYCLCKGCLTGPFGEEDFNFRSTPVYMPTVILQRTTSCTGGRYVYVEDYITIPVGCTCVPEVEKETEKDSVNSSLEKEKFKVHINKSEKPSSN</sequence>
<keyword evidence="5 6" id="KW-0732">Signal</keyword>
<feature type="signal peptide" evidence="6">
    <location>
        <begin position="1"/>
        <end position="27"/>
    </location>
</feature>
<dbReference type="InterPro" id="IPR029034">
    <property type="entry name" value="Cystine-knot_cytokine"/>
</dbReference>
<dbReference type="EMBL" id="KV923042">
    <property type="protein sequence ID" value="PIN88170.1"/>
    <property type="molecule type" value="Genomic_DNA"/>
</dbReference>
<evidence type="ECO:0000256" key="3">
    <source>
        <dbReference type="ARBA" id="ARBA00022514"/>
    </source>
</evidence>
<gene>
    <name evidence="7" type="ORF">AB205_0101210</name>
</gene>
<dbReference type="PRINTS" id="PR01932">
    <property type="entry name" value="INTRLEUKIN17"/>
</dbReference>
<keyword evidence="3" id="KW-0202">Cytokine</keyword>
<dbReference type="GO" id="GO:0005125">
    <property type="term" value="F:cytokine activity"/>
    <property type="evidence" value="ECO:0007669"/>
    <property type="project" value="UniProtKB-KW"/>
</dbReference>
<evidence type="ECO:0008006" key="8">
    <source>
        <dbReference type="Google" id="ProtNLM"/>
    </source>
</evidence>
<dbReference type="Gene3D" id="2.10.90.10">
    <property type="entry name" value="Cystine-knot cytokines"/>
    <property type="match status" value="1"/>
</dbReference>
<dbReference type="Pfam" id="PF06083">
    <property type="entry name" value="IL17"/>
    <property type="match status" value="1"/>
</dbReference>
<name>A0A2G9NBX9_AQUCT</name>
<protein>
    <recommendedName>
        <fullName evidence="8">Interleukin-17D</fullName>
    </recommendedName>
</protein>
<dbReference type="FunFam" id="2.10.90.10:FF:000044">
    <property type="entry name" value="Interleukin 17D"/>
    <property type="match status" value="1"/>
</dbReference>
<evidence type="ECO:0000256" key="4">
    <source>
        <dbReference type="ARBA" id="ARBA00022525"/>
    </source>
</evidence>
<feature type="chain" id="PRO_5013936981" description="Interleukin-17D" evidence="6">
    <location>
        <begin position="28"/>
        <end position="216"/>
    </location>
</feature>
<evidence type="ECO:0000313" key="7">
    <source>
        <dbReference type="EMBL" id="PIN88170.1"/>
    </source>
</evidence>
<dbReference type="AlphaFoldDB" id="A0A2G9NBX9"/>
<comment type="similarity">
    <text evidence="2">Belongs to the IL-17 family.</text>
</comment>
<evidence type="ECO:0000256" key="5">
    <source>
        <dbReference type="ARBA" id="ARBA00022729"/>
    </source>
</evidence>
<dbReference type="OrthoDB" id="9858224at2759"/>
<reference evidence="7" key="1">
    <citation type="submission" date="2017-08" db="EMBL/GenBank/DDBJ databases">
        <title>Assembly of the North American Bullfrog Genome.</title>
        <authorList>
            <person name="Warren R.L."/>
            <person name="Vandervalk B.P."/>
            <person name="Kucuk E."/>
            <person name="Birol I."/>
            <person name="Helbing C."/>
            <person name="Pandoh P."/>
            <person name="Behsaz B."/>
            <person name="Mohamadi H."/>
            <person name="Chu J."/>
            <person name="Jackman S."/>
            <person name="Hammond S.A."/>
            <person name="Veldhoen N."/>
            <person name="Kirk H."/>
            <person name="Zhao Y."/>
            <person name="Coope R."/>
            <person name="Pleasance S."/>
            <person name="Moore R."/>
            <person name="Holt R."/>
        </authorList>
    </citation>
    <scope>NUCLEOTIDE SEQUENCE</scope>
    <source>
        <strain evidence="7">Bruno</strain>
        <tissue evidence="7">Liver</tissue>
    </source>
</reference>
<evidence type="ECO:0000256" key="6">
    <source>
        <dbReference type="SAM" id="SignalP"/>
    </source>
</evidence>
<dbReference type="GO" id="GO:0005615">
    <property type="term" value="C:extracellular space"/>
    <property type="evidence" value="ECO:0007669"/>
    <property type="project" value="UniProtKB-KW"/>
</dbReference>